<name>A0A1P8WI10_9PLAN</name>
<dbReference type="GO" id="GO:0046872">
    <property type="term" value="F:metal ion binding"/>
    <property type="evidence" value="ECO:0007669"/>
    <property type="project" value="UniProtKB-KW"/>
</dbReference>
<dbReference type="OrthoDB" id="9772456at2"/>
<evidence type="ECO:0000256" key="7">
    <source>
        <dbReference type="ARBA" id="ARBA00044466"/>
    </source>
</evidence>
<dbReference type="InterPro" id="IPR006239">
    <property type="entry name" value="DPNP"/>
</dbReference>
<evidence type="ECO:0000256" key="10">
    <source>
        <dbReference type="PIRSR" id="PIRSR600760-2"/>
    </source>
</evidence>
<dbReference type="PROSITE" id="PS00629">
    <property type="entry name" value="IMP_1"/>
    <property type="match status" value="1"/>
</dbReference>
<dbReference type="Pfam" id="PF00459">
    <property type="entry name" value="Inositol_P"/>
    <property type="match status" value="1"/>
</dbReference>
<evidence type="ECO:0000256" key="5">
    <source>
        <dbReference type="ARBA" id="ARBA00022801"/>
    </source>
</evidence>
<sequence length="331" mass="35490">MSSFQSELNTGLDAVRQAAAVCRSVQASISADSLEKKDKSPVTVADFASQALICRTLQQTFPDDPVIGEEGAEELRADSGATFLDRIVQECGAVGVASNGSEVCDWIDRGGLQEYRPRFWTLDPIDGTKGFLRKDQYAISLALIVDGQIQVGILGCPNMPVDESNPDGQRGLLAWAVKGQGSFLQALDAPDSEPKKIQVTETADSADARFCESVESGHSSHDWSGQIAAKLGITREPFRIDSQCKYLAVAKGDADIYLRLPTRKGYQEKIWDHAGGILVVEEAGGTVTDIHGKPPEFSHGPTLAKNEGMVVTNGRFHDAVTSAVAVSAPVR</sequence>
<evidence type="ECO:0000256" key="9">
    <source>
        <dbReference type="ARBA" id="ARBA00044484"/>
    </source>
</evidence>
<evidence type="ECO:0000256" key="4">
    <source>
        <dbReference type="ARBA" id="ARBA00022723"/>
    </source>
</evidence>
<dbReference type="SUPFAM" id="SSF56655">
    <property type="entry name" value="Carbohydrate phosphatase"/>
    <property type="match status" value="1"/>
</dbReference>
<comment type="similarity">
    <text evidence="2">Belongs to the inositol monophosphatase superfamily.</text>
</comment>
<dbReference type="STRING" id="1891926.Fuma_03318"/>
<dbReference type="Proteomes" id="UP000187735">
    <property type="component" value="Chromosome"/>
</dbReference>
<dbReference type="EMBL" id="CP017641">
    <property type="protein sequence ID" value="APZ93700.1"/>
    <property type="molecule type" value="Genomic_DNA"/>
</dbReference>
<dbReference type="GO" id="GO:0000103">
    <property type="term" value="P:sulfate assimilation"/>
    <property type="evidence" value="ECO:0007669"/>
    <property type="project" value="TreeGrafter"/>
</dbReference>
<feature type="binding site" evidence="10">
    <location>
        <position position="123"/>
    </location>
    <ligand>
        <name>Mg(2+)</name>
        <dbReference type="ChEBI" id="CHEBI:18420"/>
        <label>1</label>
        <note>catalytic</note>
    </ligand>
</feature>
<proteinExistence type="inferred from homology"/>
<dbReference type="PANTHER" id="PTHR43200">
    <property type="entry name" value="PHOSPHATASE"/>
    <property type="match status" value="1"/>
</dbReference>
<feature type="binding site" evidence="10">
    <location>
        <position position="69"/>
    </location>
    <ligand>
        <name>Mg(2+)</name>
        <dbReference type="ChEBI" id="CHEBI:18420"/>
        <label>1</label>
        <note>catalytic</note>
    </ligand>
</feature>
<dbReference type="InterPro" id="IPR020583">
    <property type="entry name" value="Inositol_monoP_metal-BS"/>
</dbReference>
<dbReference type="NCBIfam" id="TIGR01330">
    <property type="entry name" value="bisphos_HAL2"/>
    <property type="match status" value="1"/>
</dbReference>
<evidence type="ECO:0000256" key="3">
    <source>
        <dbReference type="ARBA" id="ARBA00012633"/>
    </source>
</evidence>
<dbReference type="FunFam" id="3.40.190.80:FF:000003">
    <property type="entry name" value="PAP-specific phosphatase HAL2-like"/>
    <property type="match status" value="1"/>
</dbReference>
<keyword evidence="12" id="KW-1185">Reference proteome</keyword>
<dbReference type="EC" id="3.1.3.7" evidence="3"/>
<comment type="catalytic activity">
    <reaction evidence="9">
        <text>3'-phosphoadenylyl sulfate + H2O = adenosine 5'-phosphosulfate + phosphate</text>
        <dbReference type="Rhea" id="RHEA:77639"/>
        <dbReference type="ChEBI" id="CHEBI:15377"/>
        <dbReference type="ChEBI" id="CHEBI:43474"/>
        <dbReference type="ChEBI" id="CHEBI:58243"/>
        <dbReference type="ChEBI" id="CHEBI:58339"/>
        <dbReference type="EC" id="3.1.3.7"/>
    </reaction>
    <physiologicalReaction direction="left-to-right" evidence="9">
        <dbReference type="Rhea" id="RHEA:77640"/>
    </physiologicalReaction>
</comment>
<dbReference type="InterPro" id="IPR000760">
    <property type="entry name" value="Inositol_monophosphatase-like"/>
</dbReference>
<dbReference type="PANTHER" id="PTHR43200:SF6">
    <property type="entry name" value="3'(2'),5'-BISPHOSPHATE NUCLEOTIDASE"/>
    <property type="match status" value="1"/>
</dbReference>
<dbReference type="Gene3D" id="3.30.540.10">
    <property type="entry name" value="Fructose-1,6-Bisphosphatase, subunit A, domain 1"/>
    <property type="match status" value="1"/>
</dbReference>
<dbReference type="PRINTS" id="PR00377">
    <property type="entry name" value="IMPHPHTASES"/>
</dbReference>
<evidence type="ECO:0000256" key="1">
    <source>
        <dbReference type="ARBA" id="ARBA00001946"/>
    </source>
</evidence>
<evidence type="ECO:0000256" key="6">
    <source>
        <dbReference type="ARBA" id="ARBA00022842"/>
    </source>
</evidence>
<evidence type="ECO:0000313" key="12">
    <source>
        <dbReference type="Proteomes" id="UP000187735"/>
    </source>
</evidence>
<protein>
    <recommendedName>
        <fullName evidence="3">3'(2'),5'-bisphosphate nucleotidase</fullName>
        <ecNumber evidence="3">3.1.3.7</ecNumber>
    </recommendedName>
</protein>
<dbReference type="InterPro" id="IPR020550">
    <property type="entry name" value="Inositol_monophosphatase_CS"/>
</dbReference>
<feature type="binding site" evidence="10">
    <location>
        <position position="125"/>
    </location>
    <ligand>
        <name>Mg(2+)</name>
        <dbReference type="ChEBI" id="CHEBI:18420"/>
        <label>1</label>
        <note>catalytic</note>
    </ligand>
</feature>
<feature type="binding site" evidence="10">
    <location>
        <position position="126"/>
    </location>
    <ligand>
        <name>Mg(2+)</name>
        <dbReference type="ChEBI" id="CHEBI:18420"/>
        <label>1</label>
        <note>catalytic</note>
    </ligand>
</feature>
<dbReference type="CDD" id="cd01517">
    <property type="entry name" value="PAP_phosphatase"/>
    <property type="match status" value="1"/>
</dbReference>
<evidence type="ECO:0000313" key="11">
    <source>
        <dbReference type="EMBL" id="APZ93700.1"/>
    </source>
</evidence>
<comment type="catalytic activity">
    <reaction evidence="8">
        <text>adenosine 3',5'-bisphosphate + H2O = AMP + phosphate</text>
        <dbReference type="Rhea" id="RHEA:10040"/>
        <dbReference type="ChEBI" id="CHEBI:15377"/>
        <dbReference type="ChEBI" id="CHEBI:43474"/>
        <dbReference type="ChEBI" id="CHEBI:58343"/>
        <dbReference type="ChEBI" id="CHEBI:456215"/>
        <dbReference type="EC" id="3.1.3.7"/>
    </reaction>
    <physiologicalReaction direction="left-to-right" evidence="8">
        <dbReference type="Rhea" id="RHEA:10041"/>
    </physiologicalReaction>
</comment>
<dbReference type="InterPro" id="IPR051090">
    <property type="entry name" value="Inositol_monoP_superfamily"/>
</dbReference>
<dbReference type="PROSITE" id="PS00630">
    <property type="entry name" value="IMP_2"/>
    <property type="match status" value="1"/>
</dbReference>
<gene>
    <name evidence="11" type="primary">hisN_1</name>
    <name evidence="11" type="ORF">Fuma_03318</name>
</gene>
<comment type="cofactor">
    <cofactor evidence="1 10">
        <name>Mg(2+)</name>
        <dbReference type="ChEBI" id="CHEBI:18420"/>
    </cofactor>
</comment>
<dbReference type="AlphaFoldDB" id="A0A1P8WI10"/>
<dbReference type="KEGG" id="fmr:Fuma_03318"/>
<keyword evidence="6 10" id="KW-0460">Magnesium</keyword>
<dbReference type="GO" id="GO:0046854">
    <property type="term" value="P:phosphatidylinositol phosphate biosynthetic process"/>
    <property type="evidence" value="ECO:0007669"/>
    <property type="project" value="InterPro"/>
</dbReference>
<evidence type="ECO:0000256" key="8">
    <source>
        <dbReference type="ARBA" id="ARBA00044479"/>
    </source>
</evidence>
<organism evidence="11 12">
    <name type="scientific">Fuerstiella marisgermanici</name>
    <dbReference type="NCBI Taxonomy" id="1891926"/>
    <lineage>
        <taxon>Bacteria</taxon>
        <taxon>Pseudomonadati</taxon>
        <taxon>Planctomycetota</taxon>
        <taxon>Planctomycetia</taxon>
        <taxon>Planctomycetales</taxon>
        <taxon>Planctomycetaceae</taxon>
        <taxon>Fuerstiella</taxon>
    </lineage>
</organism>
<evidence type="ECO:0000256" key="2">
    <source>
        <dbReference type="ARBA" id="ARBA00009759"/>
    </source>
</evidence>
<accession>A0A1P8WI10</accession>
<dbReference type="GO" id="GO:0008441">
    <property type="term" value="F:3'(2'),5'-bisphosphate nucleotidase activity"/>
    <property type="evidence" value="ECO:0007669"/>
    <property type="project" value="UniProtKB-EC"/>
</dbReference>
<comment type="catalytic activity">
    <reaction evidence="7">
        <text>adenosine 2',5'-bisphosphate + H2O = AMP + phosphate</text>
        <dbReference type="Rhea" id="RHEA:77643"/>
        <dbReference type="ChEBI" id="CHEBI:15377"/>
        <dbReference type="ChEBI" id="CHEBI:43474"/>
        <dbReference type="ChEBI" id="CHEBI:194156"/>
        <dbReference type="ChEBI" id="CHEBI:456215"/>
        <dbReference type="EC" id="3.1.3.7"/>
    </reaction>
    <physiologicalReaction direction="left-to-right" evidence="7">
        <dbReference type="Rhea" id="RHEA:77644"/>
    </physiologicalReaction>
</comment>
<dbReference type="RefSeq" id="WP_077025127.1">
    <property type="nucleotide sequence ID" value="NZ_CP017641.1"/>
</dbReference>
<keyword evidence="4 10" id="KW-0479">Metal-binding</keyword>
<feature type="binding site" evidence="10">
    <location>
        <position position="272"/>
    </location>
    <ligand>
        <name>Mg(2+)</name>
        <dbReference type="ChEBI" id="CHEBI:18420"/>
        <label>1</label>
        <note>catalytic</note>
    </ligand>
</feature>
<keyword evidence="5 11" id="KW-0378">Hydrolase</keyword>
<reference evidence="11 12" key="1">
    <citation type="journal article" date="2016" name="Front. Microbiol.">
        <title>Fuerstia marisgermanicae gen. nov., sp. nov., an Unusual Member of the Phylum Planctomycetes from the German Wadden Sea.</title>
        <authorList>
            <person name="Kohn T."/>
            <person name="Heuer A."/>
            <person name="Jogler M."/>
            <person name="Vollmers J."/>
            <person name="Boedeker C."/>
            <person name="Bunk B."/>
            <person name="Rast P."/>
            <person name="Borchert D."/>
            <person name="Glockner I."/>
            <person name="Freese H.M."/>
            <person name="Klenk H.P."/>
            <person name="Overmann J."/>
            <person name="Kaster A.K."/>
            <person name="Rohde M."/>
            <person name="Wiegand S."/>
            <person name="Jogler C."/>
        </authorList>
    </citation>
    <scope>NUCLEOTIDE SEQUENCE [LARGE SCALE GENOMIC DNA]</scope>
    <source>
        <strain evidence="11 12">NH11</strain>
    </source>
</reference>
<dbReference type="Gene3D" id="3.40.190.80">
    <property type="match status" value="1"/>
</dbReference>